<sequence>MFLITLVLFHLLCLRGNTAVDRSQCIAPLGMENGAIKDEDITASSSFDSGNVGPQHSRVRTEKNGGAWCPQKQATTEPEEWLQIDLETVHVITSTETQGRFGNAQGVEYAEAYVLEYWRPRIGKWMRYHNNKGEEKSATFDVTNC</sequence>
<dbReference type="OrthoDB" id="6071166at2759"/>
<comment type="caution">
    <text evidence="4">The sequence shown here is derived from an EMBL/GenBank/DDBJ whole genome shotgun (WGS) entry which is preliminary data.</text>
</comment>
<feature type="compositionally biased region" description="Polar residues" evidence="1">
    <location>
        <begin position="45"/>
        <end position="54"/>
    </location>
</feature>
<evidence type="ECO:0000259" key="3">
    <source>
        <dbReference type="PROSITE" id="PS50022"/>
    </source>
</evidence>
<dbReference type="InterPro" id="IPR000421">
    <property type="entry name" value="FA58C"/>
</dbReference>
<dbReference type="AlphaFoldDB" id="A0A0T6BDI5"/>
<feature type="signal peptide" evidence="2">
    <location>
        <begin position="1"/>
        <end position="19"/>
    </location>
</feature>
<dbReference type="EMBL" id="LJIG01001592">
    <property type="protein sequence ID" value="KRT85348.1"/>
    <property type="molecule type" value="Genomic_DNA"/>
</dbReference>
<organism evidence="4 5">
    <name type="scientific">Oryctes borbonicus</name>
    <dbReference type="NCBI Taxonomy" id="1629725"/>
    <lineage>
        <taxon>Eukaryota</taxon>
        <taxon>Metazoa</taxon>
        <taxon>Ecdysozoa</taxon>
        <taxon>Arthropoda</taxon>
        <taxon>Hexapoda</taxon>
        <taxon>Insecta</taxon>
        <taxon>Pterygota</taxon>
        <taxon>Neoptera</taxon>
        <taxon>Endopterygota</taxon>
        <taxon>Coleoptera</taxon>
        <taxon>Polyphaga</taxon>
        <taxon>Scarabaeiformia</taxon>
        <taxon>Scarabaeidae</taxon>
        <taxon>Dynastinae</taxon>
        <taxon>Oryctes</taxon>
    </lineage>
</organism>
<dbReference type="Gene3D" id="2.60.120.260">
    <property type="entry name" value="Galactose-binding domain-like"/>
    <property type="match status" value="1"/>
</dbReference>
<protein>
    <recommendedName>
        <fullName evidence="3">F5/8 type C domain-containing protein</fullName>
    </recommendedName>
</protein>
<evidence type="ECO:0000313" key="4">
    <source>
        <dbReference type="EMBL" id="KRT85348.1"/>
    </source>
</evidence>
<feature type="domain" description="F5/8 type C" evidence="3">
    <location>
        <begin position="25"/>
        <end position="145"/>
    </location>
</feature>
<dbReference type="InterPro" id="IPR008979">
    <property type="entry name" value="Galactose-bd-like_sf"/>
</dbReference>
<proteinExistence type="predicted"/>
<reference evidence="4 5" key="1">
    <citation type="submission" date="2015-09" db="EMBL/GenBank/DDBJ databases">
        <title>Draft genome of the scarab beetle Oryctes borbonicus.</title>
        <authorList>
            <person name="Meyer J.M."/>
            <person name="Markov G.V."/>
            <person name="Baskaran P."/>
            <person name="Herrmann M."/>
            <person name="Sommer R.J."/>
            <person name="Roedelsperger C."/>
        </authorList>
    </citation>
    <scope>NUCLEOTIDE SEQUENCE [LARGE SCALE GENOMIC DNA]</scope>
    <source>
        <strain evidence="4">OB123</strain>
        <tissue evidence="4">Whole animal</tissue>
    </source>
</reference>
<evidence type="ECO:0000313" key="5">
    <source>
        <dbReference type="Proteomes" id="UP000051574"/>
    </source>
</evidence>
<evidence type="ECO:0000256" key="1">
    <source>
        <dbReference type="SAM" id="MobiDB-lite"/>
    </source>
</evidence>
<dbReference type="PANTHER" id="PTHR24543">
    <property type="entry name" value="MULTICOPPER OXIDASE-RELATED"/>
    <property type="match status" value="1"/>
</dbReference>
<dbReference type="SUPFAM" id="SSF49785">
    <property type="entry name" value="Galactose-binding domain-like"/>
    <property type="match status" value="1"/>
</dbReference>
<feature type="chain" id="PRO_5006668592" description="F5/8 type C domain-containing protein" evidence="2">
    <location>
        <begin position="20"/>
        <end position="145"/>
    </location>
</feature>
<keyword evidence="5" id="KW-1185">Reference proteome</keyword>
<evidence type="ECO:0000256" key="2">
    <source>
        <dbReference type="SAM" id="SignalP"/>
    </source>
</evidence>
<dbReference type="Proteomes" id="UP000051574">
    <property type="component" value="Unassembled WGS sequence"/>
</dbReference>
<feature type="region of interest" description="Disordered" evidence="1">
    <location>
        <begin position="45"/>
        <end position="71"/>
    </location>
</feature>
<accession>A0A0T6BDI5</accession>
<gene>
    <name evidence="4" type="ORF">AMK59_509</name>
</gene>
<dbReference type="Pfam" id="PF00754">
    <property type="entry name" value="F5_F8_type_C"/>
    <property type="match status" value="1"/>
</dbReference>
<dbReference type="PANTHER" id="PTHR24543:SF291">
    <property type="entry name" value="SMOKE ALARM, ISOFORM D"/>
    <property type="match status" value="1"/>
</dbReference>
<keyword evidence="2" id="KW-0732">Signal</keyword>
<dbReference type="PROSITE" id="PS50022">
    <property type="entry name" value="FA58C_3"/>
    <property type="match status" value="1"/>
</dbReference>
<name>A0A0T6BDI5_9SCAR</name>